<keyword evidence="1" id="KW-0732">Signal</keyword>
<evidence type="ECO:0000256" key="1">
    <source>
        <dbReference type="SAM" id="SignalP"/>
    </source>
</evidence>
<name>A0A4R5K6F3_9MICC</name>
<dbReference type="PROSITE" id="PS51257">
    <property type="entry name" value="PROKAR_LIPOPROTEIN"/>
    <property type="match status" value="1"/>
</dbReference>
<dbReference type="AlphaFoldDB" id="A0A4R5K6F3"/>
<accession>A0A4R5K6F3</accession>
<dbReference type="EMBL" id="SMRU01000044">
    <property type="protein sequence ID" value="TDF88580.1"/>
    <property type="molecule type" value="Genomic_DNA"/>
</dbReference>
<evidence type="ECO:0008006" key="4">
    <source>
        <dbReference type="Google" id="ProtNLM"/>
    </source>
</evidence>
<evidence type="ECO:0000313" key="2">
    <source>
        <dbReference type="EMBL" id="TDF88580.1"/>
    </source>
</evidence>
<evidence type="ECO:0000313" key="3">
    <source>
        <dbReference type="Proteomes" id="UP000295511"/>
    </source>
</evidence>
<feature type="signal peptide" evidence="1">
    <location>
        <begin position="1"/>
        <end position="31"/>
    </location>
</feature>
<dbReference type="RefSeq" id="WP_133206709.1">
    <property type="nucleotide sequence ID" value="NZ_SMRU01000044.1"/>
</dbReference>
<sequence>MTTIRHRGRRRPFVAGAAVFAALAFSLTACAGGTGANGEYVKVDGTSYYLALKINGSNVTLTELKCDDSHVAATNLGTFSKDKAQIVWSQRGIQTSKGPLTTDSVSFTAAPGTVTIGGETYVAKDSDQGKAVVATVNTNCTNN</sequence>
<feature type="chain" id="PRO_5021029633" description="Lipoprotein" evidence="1">
    <location>
        <begin position="32"/>
        <end position="143"/>
    </location>
</feature>
<protein>
    <recommendedName>
        <fullName evidence="4">Lipoprotein</fullName>
    </recommendedName>
</protein>
<gene>
    <name evidence="2" type="ORF">E1809_23690</name>
</gene>
<comment type="caution">
    <text evidence="2">The sequence shown here is derived from an EMBL/GenBank/DDBJ whole genome shotgun (WGS) entry which is preliminary data.</text>
</comment>
<dbReference type="Proteomes" id="UP000295511">
    <property type="component" value="Unassembled WGS sequence"/>
</dbReference>
<organism evidence="2 3">
    <name type="scientific">Arthrobacter terricola</name>
    <dbReference type="NCBI Taxonomy" id="2547396"/>
    <lineage>
        <taxon>Bacteria</taxon>
        <taxon>Bacillati</taxon>
        <taxon>Actinomycetota</taxon>
        <taxon>Actinomycetes</taxon>
        <taxon>Micrococcales</taxon>
        <taxon>Micrococcaceae</taxon>
        <taxon>Arthrobacter</taxon>
    </lineage>
</organism>
<reference evidence="2 3" key="1">
    <citation type="submission" date="2019-03" db="EMBL/GenBank/DDBJ databases">
        <title>Whole genome sequence of Arthrobacter sp JH1-1.</title>
        <authorList>
            <person name="Trinh H.N."/>
        </authorList>
    </citation>
    <scope>NUCLEOTIDE SEQUENCE [LARGE SCALE GENOMIC DNA]</scope>
    <source>
        <strain evidence="2 3">JH1-1</strain>
    </source>
</reference>
<keyword evidence="3" id="KW-1185">Reference proteome</keyword>
<proteinExistence type="predicted"/>